<evidence type="ECO:0000313" key="3">
    <source>
        <dbReference type="Proteomes" id="UP001237292"/>
    </source>
</evidence>
<dbReference type="Gene3D" id="3.30.300.20">
    <property type="match status" value="1"/>
</dbReference>
<proteinExistence type="predicted"/>
<dbReference type="NCBIfam" id="TIGR00702">
    <property type="entry name" value="YcaO-type kinase domain"/>
    <property type="match status" value="1"/>
</dbReference>
<dbReference type="Proteomes" id="UP001237292">
    <property type="component" value="Chromosome"/>
</dbReference>
<dbReference type="PANTHER" id="PTHR37809:SF1">
    <property type="entry name" value="RIBOSOMAL PROTEIN S12 METHYLTHIOTRANSFERASE ACCESSORY FACTOR YCAO"/>
    <property type="match status" value="1"/>
</dbReference>
<dbReference type="Pfam" id="PF02566">
    <property type="entry name" value="OsmC"/>
    <property type="match status" value="1"/>
</dbReference>
<feature type="domain" description="YcaO" evidence="1">
    <location>
        <begin position="206"/>
        <end position="573"/>
    </location>
</feature>
<accession>A0ABY9NNY3</accession>
<dbReference type="Gene3D" id="3.30.1330.230">
    <property type="match status" value="1"/>
</dbReference>
<dbReference type="InterPro" id="IPR003718">
    <property type="entry name" value="OsmC/Ohr_fam"/>
</dbReference>
<reference evidence="2 3" key="1">
    <citation type="journal article" date="2023" name="Access Microbiol">
        <title>The genome of a steinernematid-associated Pseudomonas piscis bacterium encodes the biosynthesis of insect toxins.</title>
        <authorList>
            <person name="Awori R.M."/>
            <person name="Hendre P."/>
            <person name="Amugune N.O."/>
        </authorList>
    </citation>
    <scope>NUCLEOTIDE SEQUENCE [LARGE SCALE GENOMIC DNA]</scope>
    <source>
        <strain evidence="2 3">75</strain>
    </source>
</reference>
<dbReference type="Pfam" id="PF02624">
    <property type="entry name" value="YcaO"/>
    <property type="match status" value="1"/>
</dbReference>
<evidence type="ECO:0000313" key="2">
    <source>
        <dbReference type="EMBL" id="WMN20174.1"/>
    </source>
</evidence>
<dbReference type="InterPro" id="IPR036102">
    <property type="entry name" value="OsmC/Ohrsf"/>
</dbReference>
<organism evidence="2 3">
    <name type="scientific">Pseudomonas piscis</name>
    <dbReference type="NCBI Taxonomy" id="2614538"/>
    <lineage>
        <taxon>Bacteria</taxon>
        <taxon>Pseudomonadati</taxon>
        <taxon>Pseudomonadota</taxon>
        <taxon>Gammaproteobacteria</taxon>
        <taxon>Pseudomonadales</taxon>
        <taxon>Pseudomonadaceae</taxon>
        <taxon>Pseudomonas</taxon>
    </lineage>
</organism>
<dbReference type="InterPro" id="IPR041080">
    <property type="entry name" value="YcaO_C"/>
</dbReference>
<dbReference type="Pfam" id="PF18381">
    <property type="entry name" value="YcaO_C"/>
    <property type="match status" value="1"/>
</dbReference>
<dbReference type="InterPro" id="IPR003776">
    <property type="entry name" value="YcaO-like_dom"/>
</dbReference>
<dbReference type="NCBIfam" id="NF040716">
    <property type="entry name" value="YcaO_for_S12"/>
    <property type="match status" value="1"/>
</dbReference>
<protein>
    <submittedName>
        <fullName evidence="2">OsmC domain/YcaO domain-containing protein</fullName>
    </submittedName>
</protein>
<dbReference type="InterPro" id="IPR019938">
    <property type="entry name" value="YcaO_dom_prot"/>
</dbReference>
<evidence type="ECO:0000259" key="1">
    <source>
        <dbReference type="PROSITE" id="PS51664"/>
    </source>
</evidence>
<name>A0ABY9NNY3_9PSED</name>
<keyword evidence="3" id="KW-1185">Reference proteome</keyword>
<dbReference type="PANTHER" id="PTHR37809">
    <property type="entry name" value="RIBOSOMAL PROTEIN S12 METHYLTHIOTRANSFERASE ACCESSORY FACTOR YCAO"/>
    <property type="match status" value="1"/>
</dbReference>
<dbReference type="InterPro" id="IPR015946">
    <property type="entry name" value="KH_dom-like_a/b"/>
</dbReference>
<dbReference type="EMBL" id="CP133164">
    <property type="protein sequence ID" value="WMN20174.1"/>
    <property type="molecule type" value="Genomic_DNA"/>
</dbReference>
<gene>
    <name evidence="2" type="ORF">QL104_12530</name>
</gene>
<sequence>MEIKVNFLDNLRLEAKFDDFTVVADQPIRYKGDGSAPGPFDYFLASSALCAAYFVKLYCQTRDIPTDNIRLSQNNIVDPENRYNQIFKIQVELPADISEKDRQGILRSIDRCTVKKVVQTGPEFVIEEVENLDADAQALLMPSLDAGTSTRIPGKDLPLEQTIANMSAILADLGMKIEIASWRNIVPNVWSLHIRDAQSPMCFTNGKGSTKESALASALGEFIERLNCNFFYNDQFWGQEIANAEFVHYPDERWFQPGRKDALPKEILDEYCLGIYNPDGELRGSHLYDTNSGNIERGICSLPFVRQSDGEVVYFPSNLIENLYLSNGMSAGNTLAEAQVQCLSEIFERAVKREILEGELALPDVPQEVLAKYPGILAGIQGLEEQGFPVLVKDASLGGEFPVMCVTLMNPRTGGVFASFGAHPSFEVALERSLTELLQGRSFEGLNDLPQPTFESQALMEPNNFVEHFIDSSGVVSWRFFSAKADFEFVEWDFSSQGADSNAEEAATLFGILEGLGKESYMAVYEHLGATACRILVPDYSEIYPVDDLIWDNTNKALFFREDILNLHSLDEEALRDLVERLEQSELDDYTDITTLIGIEFDDNTAWGQLTILELKLLIHVALGQFDPAKELVEMFLQYNDNTVERGLFYQAMNAVLEVELDDELELADYEANLRRMFGNERMDAVIGSVQGSVRFHGLTPTSMQLEGLDRHLRLIDSYKKLHAARARMAGLAS</sequence>
<dbReference type="PROSITE" id="PS51664">
    <property type="entry name" value="YCAO"/>
    <property type="match status" value="1"/>
</dbReference>
<dbReference type="NCBIfam" id="TIGR03549">
    <property type="entry name" value="OsmC domain/YcaO domain-containing protein"/>
    <property type="match status" value="1"/>
</dbReference>
<dbReference type="SUPFAM" id="SSF82784">
    <property type="entry name" value="OsmC-like"/>
    <property type="match status" value="1"/>
</dbReference>
<dbReference type="RefSeq" id="WP_085596618.1">
    <property type="nucleotide sequence ID" value="NZ_CP133164.1"/>
</dbReference>